<evidence type="ECO:0000256" key="1">
    <source>
        <dbReference type="SAM" id="SignalP"/>
    </source>
</evidence>
<dbReference type="AlphaFoldDB" id="A0A169QK59"/>
<feature type="signal peptide" evidence="1">
    <location>
        <begin position="1"/>
        <end position="27"/>
    </location>
</feature>
<proteinExistence type="predicted"/>
<evidence type="ECO:0000313" key="3">
    <source>
        <dbReference type="Proteomes" id="UP000218288"/>
    </source>
</evidence>
<sequence length="189" mass="19920">MSLRFPRSFVAALIAAAGLLAAHAASAQTAPAPRLEAQRLANAQFETFRTRCGKGYVVAADVTPPPRGGFTATLGTPAPGASSGHTLYVAYADVRLDGREITTDIDRRNGIAWRGTLAYSAAALRQISVGHDGTRGAWSPWQPAGPIYTVTLELKNGSWSSRGQEMSLLGALGRYAKLRRPACAEIPAG</sequence>
<accession>A0A169QK59</accession>
<dbReference type="RefSeq" id="WP_096483451.1">
    <property type="nucleotide sequence ID" value="NZ_AP014809.1"/>
</dbReference>
<dbReference type="EMBL" id="AP014809">
    <property type="protein sequence ID" value="BAU89028.1"/>
    <property type="molecule type" value="Genomic_DNA"/>
</dbReference>
<evidence type="ECO:0000313" key="2">
    <source>
        <dbReference type="EMBL" id="BAU89028.1"/>
    </source>
</evidence>
<dbReference type="OrthoDB" id="8265111at2"/>
<keyword evidence="1" id="KW-0732">Signal</keyword>
<gene>
    <name evidence="2" type="ORF">MPPM_0423</name>
</gene>
<protein>
    <submittedName>
        <fullName evidence="2">Molybdopterin molybdochelatase</fullName>
    </submittedName>
</protein>
<reference evidence="2 3" key="1">
    <citation type="journal article" date="2016" name="Genome Announc.">
        <title>Complete Genome Sequence of Methylobacterium populi P-1M, Isolated from Pink-Pigmented Household Biofilm.</title>
        <authorList>
            <person name="Morohoshi T."/>
            <person name="Ikeda T."/>
        </authorList>
    </citation>
    <scope>NUCLEOTIDE SEQUENCE [LARGE SCALE GENOMIC DNA]</scope>
    <source>
        <strain evidence="2 3">P-1M</strain>
    </source>
</reference>
<dbReference type="Proteomes" id="UP000218288">
    <property type="component" value="Chromosome"/>
</dbReference>
<feature type="chain" id="PRO_5007902366" evidence="1">
    <location>
        <begin position="28"/>
        <end position="189"/>
    </location>
</feature>
<name>A0A169QK59_9HYPH</name>
<organism evidence="2 3">
    <name type="scientific">Methylorubrum populi</name>
    <dbReference type="NCBI Taxonomy" id="223967"/>
    <lineage>
        <taxon>Bacteria</taxon>
        <taxon>Pseudomonadati</taxon>
        <taxon>Pseudomonadota</taxon>
        <taxon>Alphaproteobacteria</taxon>
        <taxon>Hyphomicrobiales</taxon>
        <taxon>Methylobacteriaceae</taxon>
        <taxon>Methylorubrum</taxon>
    </lineage>
</organism>